<reference evidence="1" key="1">
    <citation type="journal article" date="2020" name="Stud. Mycol.">
        <title>101 Dothideomycetes genomes: a test case for predicting lifestyles and emergence of pathogens.</title>
        <authorList>
            <person name="Haridas S."/>
            <person name="Albert R."/>
            <person name="Binder M."/>
            <person name="Bloem J."/>
            <person name="Labutti K."/>
            <person name="Salamov A."/>
            <person name="Andreopoulos B."/>
            <person name="Baker S."/>
            <person name="Barry K."/>
            <person name="Bills G."/>
            <person name="Bluhm B."/>
            <person name="Cannon C."/>
            <person name="Castanera R."/>
            <person name="Culley D."/>
            <person name="Daum C."/>
            <person name="Ezra D."/>
            <person name="Gonzalez J."/>
            <person name="Henrissat B."/>
            <person name="Kuo A."/>
            <person name="Liang C."/>
            <person name="Lipzen A."/>
            <person name="Lutzoni F."/>
            <person name="Magnuson J."/>
            <person name="Mondo S."/>
            <person name="Nolan M."/>
            <person name="Ohm R."/>
            <person name="Pangilinan J."/>
            <person name="Park H.-J."/>
            <person name="Ramirez L."/>
            <person name="Alfaro M."/>
            <person name="Sun H."/>
            <person name="Tritt A."/>
            <person name="Yoshinaga Y."/>
            <person name="Zwiers L.-H."/>
            <person name="Turgeon B."/>
            <person name="Goodwin S."/>
            <person name="Spatafora J."/>
            <person name="Crous P."/>
            <person name="Grigoriev I."/>
        </authorList>
    </citation>
    <scope>NUCLEOTIDE SEQUENCE</scope>
    <source>
        <strain evidence="1">CBS 161.51</strain>
    </source>
</reference>
<name>A0A6A5T6H8_9PLEO</name>
<protein>
    <submittedName>
        <fullName evidence="1">Uncharacterized protein</fullName>
    </submittedName>
</protein>
<dbReference type="AlphaFoldDB" id="A0A6A5T6H8"/>
<proteinExistence type="predicted"/>
<sequence>MPGRYDIDRCCPPPRWMTHSYFPSWSWYAKAFRCSRSTPRQPSIAYLLFGCAIVPPIESSSVPPERGKSLRHARIRRLSVRAKPSPPALLLSSCVWGHRVPRRRTPYVVEDARTRSTCACAPIPKLRPLPIRLSSHRLQSSTPTFLEPRVPRFAHALEEVARLASCPANRIFCSEVGHTQRMLLRSFSARPRPLQPYMGTLHRVFFLHT</sequence>
<organism evidence="1 2">
    <name type="scientific">Clathrospora elynae</name>
    <dbReference type="NCBI Taxonomy" id="706981"/>
    <lineage>
        <taxon>Eukaryota</taxon>
        <taxon>Fungi</taxon>
        <taxon>Dikarya</taxon>
        <taxon>Ascomycota</taxon>
        <taxon>Pezizomycotina</taxon>
        <taxon>Dothideomycetes</taxon>
        <taxon>Pleosporomycetidae</taxon>
        <taxon>Pleosporales</taxon>
        <taxon>Diademaceae</taxon>
        <taxon>Clathrospora</taxon>
    </lineage>
</organism>
<evidence type="ECO:0000313" key="2">
    <source>
        <dbReference type="Proteomes" id="UP000800038"/>
    </source>
</evidence>
<gene>
    <name evidence="1" type="ORF">EJ02DRAFT_4455</name>
</gene>
<keyword evidence="2" id="KW-1185">Reference proteome</keyword>
<dbReference type="EMBL" id="ML975997">
    <property type="protein sequence ID" value="KAF1947778.1"/>
    <property type="molecule type" value="Genomic_DNA"/>
</dbReference>
<evidence type="ECO:0000313" key="1">
    <source>
        <dbReference type="EMBL" id="KAF1947778.1"/>
    </source>
</evidence>
<accession>A0A6A5T6H8</accession>
<dbReference type="Proteomes" id="UP000800038">
    <property type="component" value="Unassembled WGS sequence"/>
</dbReference>